<feature type="transmembrane region" description="Helical" evidence="9">
    <location>
        <begin position="277"/>
        <end position="297"/>
    </location>
</feature>
<keyword evidence="6" id="KW-0653">Protein transport</keyword>
<evidence type="ECO:0000313" key="11">
    <source>
        <dbReference type="EMBL" id="QDT95613.1"/>
    </source>
</evidence>
<gene>
    <name evidence="11" type="ORF">V144x_10580</name>
</gene>
<evidence type="ECO:0000256" key="9">
    <source>
        <dbReference type="SAM" id="Phobius"/>
    </source>
</evidence>
<dbReference type="Proteomes" id="UP000318704">
    <property type="component" value="Chromosome"/>
</dbReference>
<evidence type="ECO:0000256" key="6">
    <source>
        <dbReference type="RuleBase" id="RU004057"/>
    </source>
</evidence>
<keyword evidence="3 9" id="KW-0812">Transmembrane</keyword>
<sequence>MYFQFPCEKCSKKLKVRDENIGKKVRCPYCHHAMLVKRPETPIIDTSVDISTSSSPSSSSRTSSSRGTKKAASSGWADGTEVSLSKSATIALVTSILFYVLVFPIRGYYLGELFLDRGWVPFVLVFLMSWSGAILFLKSRKLAKQKDSMLFDTLPTDISEEISEKTVSKFIEHVNALPVDPRESFLINRVLRGLEHFSVLGSSSEVSSRLQSQSEIDATAIDSSYTMLKVFIWAIPILGFIGTVMGISESVGSFSGSMDAAQDISVLKDSLNGVTGGLSTAFDTTLVALVMSMLVMFPSSSMQKSEEDLLNWVDEYCNENLLKRLKESDQATSGSEKDHRRLIQRTIDKAMADHHAELQTWTQKLEGIGSTLSQQVMKSWGKIDDKIRTQQEEQLNKTQQVIDKLTAEHNSVMEQMEAVQLKMTELQSEQVTQMEKMNGETSEVVEAAEVLSQSFNGVQQGLNGLNTVLSDLGEKQVLIQQVEAPRKKWGLFGSSRKVR</sequence>
<dbReference type="InterPro" id="IPR002898">
    <property type="entry name" value="MotA_ExbB_proton_chnl"/>
</dbReference>
<comment type="similarity">
    <text evidence="6">Belongs to the exbB/tolQ family.</text>
</comment>
<feature type="region of interest" description="Disordered" evidence="8">
    <location>
        <begin position="47"/>
        <end position="74"/>
    </location>
</feature>
<dbReference type="PANTHER" id="PTHR30625:SF11">
    <property type="entry name" value="MOTA_TOLQ_EXBB PROTON CHANNEL DOMAIN-CONTAINING PROTEIN"/>
    <property type="match status" value="1"/>
</dbReference>
<evidence type="ECO:0000256" key="2">
    <source>
        <dbReference type="ARBA" id="ARBA00022475"/>
    </source>
</evidence>
<evidence type="ECO:0000256" key="3">
    <source>
        <dbReference type="ARBA" id="ARBA00022692"/>
    </source>
</evidence>
<dbReference type="AlphaFoldDB" id="A0A517VRH7"/>
<evidence type="ECO:0000256" key="8">
    <source>
        <dbReference type="SAM" id="MobiDB-lite"/>
    </source>
</evidence>
<dbReference type="Gene3D" id="2.20.28.30">
    <property type="entry name" value="RNA polymerase ii, chain L"/>
    <property type="match status" value="1"/>
</dbReference>
<feature type="transmembrane region" description="Helical" evidence="9">
    <location>
        <begin position="230"/>
        <end position="248"/>
    </location>
</feature>
<accession>A0A517VRH7</accession>
<dbReference type="RefSeq" id="WP_197998764.1">
    <property type="nucleotide sequence ID" value="NZ_CP037920.1"/>
</dbReference>
<dbReference type="EMBL" id="CP037920">
    <property type="protein sequence ID" value="QDT95613.1"/>
    <property type="molecule type" value="Genomic_DNA"/>
</dbReference>
<feature type="transmembrane region" description="Helical" evidence="9">
    <location>
        <begin position="119"/>
        <end position="137"/>
    </location>
</feature>
<dbReference type="KEGG" id="gaw:V144x_10580"/>
<dbReference type="PANTHER" id="PTHR30625">
    <property type="entry name" value="PROTEIN TOLQ"/>
    <property type="match status" value="1"/>
</dbReference>
<evidence type="ECO:0000259" key="10">
    <source>
        <dbReference type="Pfam" id="PF01618"/>
    </source>
</evidence>
<evidence type="ECO:0000256" key="4">
    <source>
        <dbReference type="ARBA" id="ARBA00022989"/>
    </source>
</evidence>
<dbReference type="Pfam" id="PF01618">
    <property type="entry name" value="MotA_ExbB"/>
    <property type="match status" value="1"/>
</dbReference>
<keyword evidence="6" id="KW-0813">Transport</keyword>
<feature type="domain" description="MotA/TolQ/ExbB proton channel" evidence="10">
    <location>
        <begin position="193"/>
        <end position="304"/>
    </location>
</feature>
<dbReference type="GO" id="GO:0005886">
    <property type="term" value="C:plasma membrane"/>
    <property type="evidence" value="ECO:0007669"/>
    <property type="project" value="UniProtKB-SubCell"/>
</dbReference>
<comment type="subcellular location">
    <subcellularLocation>
        <location evidence="1">Cell membrane</location>
        <topology evidence="1">Multi-pass membrane protein</topology>
    </subcellularLocation>
    <subcellularLocation>
        <location evidence="6">Membrane</location>
        <topology evidence="6">Multi-pass membrane protein</topology>
    </subcellularLocation>
</comment>
<feature type="coiled-coil region" evidence="7">
    <location>
        <begin position="388"/>
        <end position="429"/>
    </location>
</feature>
<keyword evidence="5 9" id="KW-0472">Membrane</keyword>
<keyword evidence="2" id="KW-1003">Cell membrane</keyword>
<evidence type="ECO:0000256" key="7">
    <source>
        <dbReference type="SAM" id="Coils"/>
    </source>
</evidence>
<feature type="transmembrane region" description="Helical" evidence="9">
    <location>
        <begin position="88"/>
        <end position="107"/>
    </location>
</feature>
<evidence type="ECO:0000256" key="5">
    <source>
        <dbReference type="ARBA" id="ARBA00023136"/>
    </source>
</evidence>
<dbReference type="GO" id="GO:0017038">
    <property type="term" value="P:protein import"/>
    <property type="evidence" value="ECO:0007669"/>
    <property type="project" value="TreeGrafter"/>
</dbReference>
<name>A0A517VRH7_9PLAN</name>
<protein>
    <recommendedName>
        <fullName evidence="10">MotA/TolQ/ExbB proton channel domain-containing protein</fullName>
    </recommendedName>
</protein>
<proteinExistence type="inferred from homology"/>
<dbReference type="InterPro" id="IPR050790">
    <property type="entry name" value="ExbB/TolQ_transport"/>
</dbReference>
<evidence type="ECO:0000256" key="1">
    <source>
        <dbReference type="ARBA" id="ARBA00004651"/>
    </source>
</evidence>
<keyword evidence="4 9" id="KW-1133">Transmembrane helix</keyword>
<keyword evidence="7" id="KW-0175">Coiled coil</keyword>
<reference evidence="11 12" key="1">
    <citation type="submission" date="2019-03" db="EMBL/GenBank/DDBJ databases">
        <title>Deep-cultivation of Planctomycetes and their phenomic and genomic characterization uncovers novel biology.</title>
        <authorList>
            <person name="Wiegand S."/>
            <person name="Jogler M."/>
            <person name="Boedeker C."/>
            <person name="Pinto D."/>
            <person name="Vollmers J."/>
            <person name="Rivas-Marin E."/>
            <person name="Kohn T."/>
            <person name="Peeters S.H."/>
            <person name="Heuer A."/>
            <person name="Rast P."/>
            <person name="Oberbeckmann S."/>
            <person name="Bunk B."/>
            <person name="Jeske O."/>
            <person name="Meyerdierks A."/>
            <person name="Storesund J.E."/>
            <person name="Kallscheuer N."/>
            <person name="Luecker S."/>
            <person name="Lage O.M."/>
            <person name="Pohl T."/>
            <person name="Merkel B.J."/>
            <person name="Hornburger P."/>
            <person name="Mueller R.-W."/>
            <person name="Bruemmer F."/>
            <person name="Labrenz M."/>
            <person name="Spormann A.M."/>
            <person name="Op den Camp H."/>
            <person name="Overmann J."/>
            <person name="Amann R."/>
            <person name="Jetten M.S.M."/>
            <person name="Mascher T."/>
            <person name="Medema M.H."/>
            <person name="Devos D.P."/>
            <person name="Kaster A.-K."/>
            <person name="Ovreas L."/>
            <person name="Rohde M."/>
            <person name="Galperin M.Y."/>
            <person name="Jogler C."/>
        </authorList>
    </citation>
    <scope>NUCLEOTIDE SEQUENCE [LARGE SCALE GENOMIC DNA]</scope>
    <source>
        <strain evidence="11 12">V144</strain>
    </source>
</reference>
<evidence type="ECO:0000313" key="12">
    <source>
        <dbReference type="Proteomes" id="UP000318704"/>
    </source>
</evidence>
<organism evidence="11 12">
    <name type="scientific">Gimesia aquarii</name>
    <dbReference type="NCBI Taxonomy" id="2527964"/>
    <lineage>
        <taxon>Bacteria</taxon>
        <taxon>Pseudomonadati</taxon>
        <taxon>Planctomycetota</taxon>
        <taxon>Planctomycetia</taxon>
        <taxon>Planctomycetales</taxon>
        <taxon>Planctomycetaceae</taxon>
        <taxon>Gimesia</taxon>
    </lineage>
</organism>
<feature type="compositionally biased region" description="Low complexity" evidence="8">
    <location>
        <begin position="47"/>
        <end position="66"/>
    </location>
</feature>